<reference evidence="1" key="1">
    <citation type="submission" date="2023-07" db="EMBL/GenBank/DDBJ databases">
        <title>Black Yeasts Isolated from many extreme environments.</title>
        <authorList>
            <person name="Coleine C."/>
            <person name="Stajich J.E."/>
            <person name="Selbmann L."/>
        </authorList>
    </citation>
    <scope>NUCLEOTIDE SEQUENCE</scope>
    <source>
        <strain evidence="1">CCFEE 5714</strain>
    </source>
</reference>
<keyword evidence="2" id="KW-1185">Reference proteome</keyword>
<evidence type="ECO:0000313" key="2">
    <source>
        <dbReference type="Proteomes" id="UP001281147"/>
    </source>
</evidence>
<organism evidence="1 2">
    <name type="scientific">Vermiconidia calcicola</name>
    <dbReference type="NCBI Taxonomy" id="1690605"/>
    <lineage>
        <taxon>Eukaryota</taxon>
        <taxon>Fungi</taxon>
        <taxon>Dikarya</taxon>
        <taxon>Ascomycota</taxon>
        <taxon>Pezizomycotina</taxon>
        <taxon>Dothideomycetes</taxon>
        <taxon>Dothideomycetidae</taxon>
        <taxon>Mycosphaerellales</taxon>
        <taxon>Extremaceae</taxon>
        <taxon>Vermiconidia</taxon>
    </lineage>
</organism>
<sequence>MATSVSALLREEARVPVTNPRDVRAASEVTKALRGPFSAAKTPLSLPKDSRRMLQSFVDERHGDSSEEEYTNAHLELKSFWEKYVRGSPQKTGLFVGALRELGPAIVGDTNILEWWQLTLKPVISNTGHEKLALEDAKEFLVSTMVREEGEKSTLDRLCRQLLALYVDRTRPVTDANEPNMAAENAQVAQQVEDVLVAFGRKRPKQLFDKLDDIAIPAETRLQAFTLLSSFLQHQAPHLYLAADTSIVEHLLKSLMNDTSTTVLSVALTSLIMLLPHIPGSLAPYLPRMFLIYSRLLCWEKFSVLSTEAEKTLVSDDRVTSNDNGDDEDLGDVGVDLDWERLRPEQGVVEASTPELMTYFTYLYGLYPLNFTSYIRKPRRYLKNVEFPGADTFDLDQAVIRSRTDQFRQVHLLHSNFYNMTAEEELVDPKWPRMDPADVVGECHGLCMISKPSLTCSGPLPSVQLPETPSILPLVAPPIHSEGRISPAVSHMSLRSGLSSRDTQSTTLGDSPVLGPGGPQSDDEVLADHFPLPSRSSGMAMRSARSTDNSTHSRTKTSSSVPQSTDVQVEATPQTNLAYLQRELTLVRNDLNFERWHKAQYAQHIGQIMRRNVKEATVEAETLNLINANRTLKKQLDQVRKAREATIKDATLTRKQANTLEANMTERFNKFKSEQETWQADADELRRLRLEIKQYRDLLVATEARELNKSHQLELSHRELEQLQKLQAQLQHAKRRLHEYEYREFEFDNAKRQYEIAQGEIQRLHVTAQRHEQEYACLRQAYASKVTELEGQVALPVSPSGHSGSRSGRDTYGSAAQVVAETEAKLAQLKRAHAKLLERHTDLELEYQAIKRRLEAVQGHRSGQAFFTAEDHDDSLGYDIISDYNPSQGIYTALSSSDPSSRRHQPPSKQAATSPVTMHDHAGLMFEHRRRNDSPASSDHTQPTAYNQSAPLSKLESTSAFRDDGGDDQSNTKIQPNSDVRVFGRGMLRDHHLNKDDS</sequence>
<gene>
    <name evidence="1" type="ORF">LTR37_012453</name>
</gene>
<dbReference type="EMBL" id="JAUTXU010000115">
    <property type="protein sequence ID" value="KAK3706954.1"/>
    <property type="molecule type" value="Genomic_DNA"/>
</dbReference>
<evidence type="ECO:0000313" key="1">
    <source>
        <dbReference type="EMBL" id="KAK3706954.1"/>
    </source>
</evidence>
<accession>A0ACC3MZY8</accession>
<name>A0ACC3MZY8_9PEZI</name>
<comment type="caution">
    <text evidence="1">The sequence shown here is derived from an EMBL/GenBank/DDBJ whole genome shotgun (WGS) entry which is preliminary data.</text>
</comment>
<protein>
    <submittedName>
        <fullName evidence="1">Uncharacterized protein</fullName>
    </submittedName>
</protein>
<dbReference type="Proteomes" id="UP001281147">
    <property type="component" value="Unassembled WGS sequence"/>
</dbReference>
<proteinExistence type="predicted"/>